<dbReference type="BioCyc" id="SCEL448385:SCE_RS22160-MONOMER"/>
<keyword evidence="3" id="KW-1185">Reference proteome</keyword>
<accession>A9F2D7</accession>
<dbReference type="InterPro" id="IPR042095">
    <property type="entry name" value="SUMF_sf"/>
</dbReference>
<feature type="domain" description="Sulfatase-modifying factor enzyme-like" evidence="1">
    <location>
        <begin position="120"/>
        <end position="263"/>
    </location>
</feature>
<dbReference type="eggNOG" id="COG1262">
    <property type="taxonomic scope" value="Bacteria"/>
</dbReference>
<dbReference type="GO" id="GO:0120147">
    <property type="term" value="F:formylglycine-generating oxidase activity"/>
    <property type="evidence" value="ECO:0007669"/>
    <property type="project" value="TreeGrafter"/>
</dbReference>
<gene>
    <name evidence="2" type="ordered locus">sce4313</name>
</gene>
<evidence type="ECO:0000259" key="1">
    <source>
        <dbReference type="Pfam" id="PF03781"/>
    </source>
</evidence>
<dbReference type="Proteomes" id="UP000002139">
    <property type="component" value="Chromosome"/>
</dbReference>
<dbReference type="AlphaFoldDB" id="A9F2D7"/>
<proteinExistence type="predicted"/>
<reference evidence="2 3" key="1">
    <citation type="journal article" date="2007" name="Nat. Biotechnol.">
        <title>Complete genome sequence of the myxobacterium Sorangium cellulosum.</title>
        <authorList>
            <person name="Schneiker S."/>
            <person name="Perlova O."/>
            <person name="Kaiser O."/>
            <person name="Gerth K."/>
            <person name="Alici A."/>
            <person name="Altmeyer M.O."/>
            <person name="Bartels D."/>
            <person name="Bekel T."/>
            <person name="Beyer S."/>
            <person name="Bode E."/>
            <person name="Bode H.B."/>
            <person name="Bolten C.J."/>
            <person name="Choudhuri J.V."/>
            <person name="Doss S."/>
            <person name="Elnakady Y.A."/>
            <person name="Frank B."/>
            <person name="Gaigalat L."/>
            <person name="Goesmann A."/>
            <person name="Groeger C."/>
            <person name="Gross F."/>
            <person name="Jelsbak L."/>
            <person name="Jelsbak L."/>
            <person name="Kalinowski J."/>
            <person name="Kegler C."/>
            <person name="Knauber T."/>
            <person name="Konietzny S."/>
            <person name="Kopp M."/>
            <person name="Krause L."/>
            <person name="Krug D."/>
            <person name="Linke B."/>
            <person name="Mahmud T."/>
            <person name="Martinez-Arias R."/>
            <person name="McHardy A.C."/>
            <person name="Merai M."/>
            <person name="Meyer F."/>
            <person name="Mormann S."/>
            <person name="Munoz-Dorado J."/>
            <person name="Perez J."/>
            <person name="Pradella S."/>
            <person name="Rachid S."/>
            <person name="Raddatz G."/>
            <person name="Rosenau F."/>
            <person name="Rueckert C."/>
            <person name="Sasse F."/>
            <person name="Scharfe M."/>
            <person name="Schuster S.C."/>
            <person name="Suen G."/>
            <person name="Treuner-Lange A."/>
            <person name="Velicer G.J."/>
            <person name="Vorholter F.-J."/>
            <person name="Weissman K.J."/>
            <person name="Welch R.D."/>
            <person name="Wenzel S.C."/>
            <person name="Whitworth D.E."/>
            <person name="Wilhelm S."/>
            <person name="Wittmann C."/>
            <person name="Bloecker H."/>
            <person name="Puehler A."/>
            <person name="Mueller R."/>
        </authorList>
    </citation>
    <scope>NUCLEOTIDE SEQUENCE [LARGE SCALE GENOMIC DNA]</scope>
    <source>
        <strain evidence="3">So ce56</strain>
    </source>
</reference>
<dbReference type="HOGENOM" id="CLU_939769_0_0_7"/>
<organism evidence="2 3">
    <name type="scientific">Sorangium cellulosum (strain So ce56)</name>
    <name type="common">Polyangium cellulosum (strain So ce56)</name>
    <dbReference type="NCBI Taxonomy" id="448385"/>
    <lineage>
        <taxon>Bacteria</taxon>
        <taxon>Pseudomonadati</taxon>
        <taxon>Myxococcota</taxon>
        <taxon>Polyangia</taxon>
        <taxon>Polyangiales</taxon>
        <taxon>Polyangiaceae</taxon>
        <taxon>Sorangium</taxon>
    </lineage>
</organism>
<dbReference type="SUPFAM" id="SSF56436">
    <property type="entry name" value="C-type lectin-like"/>
    <property type="match status" value="1"/>
</dbReference>
<dbReference type="STRING" id="448385.sce4313"/>
<sequence length="284" mass="30225">MPAAPGIGYGQELAPGLGLSAMRPPFPSHPPARRPALSFARSPAFVAGVAALGLAVLGLPSPRTAAAARAACPAGMASVRGTFCIDRFEASTVELLSGGGKRRHSPFEPVGKLKVKAVSRRGVKPQAYISRDQAEAACQNAGKRLCTDDEWVTACKGKRATVFPYGRERERGACNDSGVSSFNRYFGQGGEAPQSAFTWANMNDARLNQLPGTLASSGAFRRCKSSFGVHDMVGNLHEWTSAPRGTFRGGYYLDSAKHGDGCEYKTTAHARGYHDYSTGFRCCK</sequence>
<dbReference type="KEGG" id="scl:sce4313"/>
<dbReference type="PANTHER" id="PTHR23150">
    <property type="entry name" value="SULFATASE MODIFYING FACTOR 1, 2"/>
    <property type="match status" value="1"/>
</dbReference>
<evidence type="ECO:0000313" key="3">
    <source>
        <dbReference type="Proteomes" id="UP000002139"/>
    </source>
</evidence>
<protein>
    <recommendedName>
        <fullName evidence="1">Sulfatase-modifying factor enzyme-like domain-containing protein</fullName>
    </recommendedName>
</protein>
<dbReference type="EMBL" id="AM746676">
    <property type="protein sequence ID" value="CAN94476.1"/>
    <property type="molecule type" value="Genomic_DNA"/>
</dbReference>
<name>A9F2D7_SORC5</name>
<dbReference type="InterPro" id="IPR051043">
    <property type="entry name" value="Sulfatase_Mod_Factor_Kinase"/>
</dbReference>
<evidence type="ECO:0000313" key="2">
    <source>
        <dbReference type="EMBL" id="CAN94476.1"/>
    </source>
</evidence>
<dbReference type="Pfam" id="PF03781">
    <property type="entry name" value="FGE-sulfatase"/>
    <property type="match status" value="1"/>
</dbReference>
<dbReference type="Gene3D" id="3.90.1580.10">
    <property type="entry name" value="paralog of FGE (formylglycine-generating enzyme)"/>
    <property type="match status" value="1"/>
</dbReference>
<dbReference type="InterPro" id="IPR005532">
    <property type="entry name" value="SUMF_dom"/>
</dbReference>
<dbReference type="InterPro" id="IPR016187">
    <property type="entry name" value="CTDL_fold"/>
</dbReference>
<dbReference type="PANTHER" id="PTHR23150:SF19">
    <property type="entry name" value="FORMYLGLYCINE-GENERATING ENZYME"/>
    <property type="match status" value="1"/>
</dbReference>